<reference evidence="2 3" key="1">
    <citation type="submission" date="2015-11" db="EMBL/GenBank/DDBJ databases">
        <title>Draft genome of Sulfurovum riftiae 1812E, a member of the Epsilonproteobacteria isolated from the tube of the deep-sea hydrothermal vent tubewom Riftia pachyptila.</title>
        <authorList>
            <person name="Vetriani C."/>
            <person name="Giovannelli D."/>
        </authorList>
    </citation>
    <scope>NUCLEOTIDE SEQUENCE [LARGE SCALE GENOMIC DNA]</scope>
    <source>
        <strain evidence="2 3">1812E</strain>
    </source>
</reference>
<gene>
    <name evidence="2" type="ORF">AS592_05165</name>
</gene>
<comment type="caution">
    <text evidence="2">The sequence shown here is derived from an EMBL/GenBank/DDBJ whole genome shotgun (WGS) entry which is preliminary data.</text>
</comment>
<dbReference type="STRING" id="1630136.AS592_05165"/>
<dbReference type="OrthoDB" id="9812656at2"/>
<keyword evidence="3" id="KW-1185">Reference proteome</keyword>
<dbReference type="Gene3D" id="3.10.180.10">
    <property type="entry name" value="2,3-Dihydroxybiphenyl 1,2-Dioxygenase, domain 1"/>
    <property type="match status" value="1"/>
</dbReference>
<protein>
    <submittedName>
        <fullName evidence="2">Bleomycin resistance protein</fullName>
    </submittedName>
</protein>
<feature type="domain" description="VOC" evidence="1">
    <location>
        <begin position="4"/>
        <end position="120"/>
    </location>
</feature>
<dbReference type="CDD" id="cd08351">
    <property type="entry name" value="ChaP_like"/>
    <property type="match status" value="1"/>
</dbReference>
<dbReference type="SUPFAM" id="SSF54593">
    <property type="entry name" value="Glyoxalase/Bleomycin resistance protein/Dihydroxybiphenyl dioxygenase"/>
    <property type="match status" value="1"/>
</dbReference>
<evidence type="ECO:0000259" key="1">
    <source>
        <dbReference type="PROSITE" id="PS51819"/>
    </source>
</evidence>
<dbReference type="Proteomes" id="UP000075359">
    <property type="component" value="Unassembled WGS sequence"/>
</dbReference>
<organism evidence="2 3">
    <name type="scientific">Sulfurovum riftiae</name>
    <dbReference type="NCBI Taxonomy" id="1630136"/>
    <lineage>
        <taxon>Bacteria</taxon>
        <taxon>Pseudomonadati</taxon>
        <taxon>Campylobacterota</taxon>
        <taxon>Epsilonproteobacteria</taxon>
        <taxon>Campylobacterales</taxon>
        <taxon>Sulfurovaceae</taxon>
        <taxon>Sulfurovum</taxon>
    </lineage>
</organism>
<dbReference type="InterPro" id="IPR029068">
    <property type="entry name" value="Glyas_Bleomycin-R_OHBP_Dase"/>
</dbReference>
<proteinExistence type="predicted"/>
<name>A0A151CEQ5_9BACT</name>
<evidence type="ECO:0000313" key="3">
    <source>
        <dbReference type="Proteomes" id="UP000075359"/>
    </source>
</evidence>
<dbReference type="AlphaFoldDB" id="A0A151CEQ5"/>
<dbReference type="InterPro" id="IPR037523">
    <property type="entry name" value="VOC_core"/>
</dbReference>
<dbReference type="Pfam" id="PF00903">
    <property type="entry name" value="Glyoxalase"/>
    <property type="match status" value="1"/>
</dbReference>
<dbReference type="InterPro" id="IPR004360">
    <property type="entry name" value="Glyas_Fos-R_dOase_dom"/>
</dbReference>
<sequence>MEITLNHTIINAKDNVASAKFYERIFGFTFIKEWGHFAVLKVNSTLTFDFLTKEKFSKQHYAFKVTEAQFDAIFERIRQENIPYGSDPYDRENGTINHHYGGRGVYFPDPNGHILEIITADYILD</sequence>
<accession>A0A151CEQ5</accession>
<dbReference type="EMBL" id="LNKT01000056">
    <property type="protein sequence ID" value="KYJ85977.1"/>
    <property type="molecule type" value="Genomic_DNA"/>
</dbReference>
<dbReference type="PROSITE" id="PS51819">
    <property type="entry name" value="VOC"/>
    <property type="match status" value="1"/>
</dbReference>
<evidence type="ECO:0000313" key="2">
    <source>
        <dbReference type="EMBL" id="KYJ85977.1"/>
    </source>
</evidence>